<geneLocation type="plasmid" evidence="2">
    <name>parsfin7</name>
</geneLocation>
<dbReference type="InterPro" id="IPR010982">
    <property type="entry name" value="Lambda_DNA-bd_dom_sf"/>
</dbReference>
<dbReference type="EMBL" id="CP038619">
    <property type="protein sequence ID" value="QBY46478.1"/>
    <property type="molecule type" value="Genomic_DNA"/>
</dbReference>
<keyword evidence="1" id="KW-0614">Plasmid</keyword>
<dbReference type="KEGG" id="ans:ArsFIN_50890"/>
<sequence>MLHQKKIKENIINNTKYLLKSREENRLSFSEKTGITRSTVYKLLDGKITKSQETTIERIANFFGVSVKMLESVNIEDLERSEISLRSDGNKNPISVPVIPECEIQKSKDIFIGNLIISYPTTYCFSNENNVIGILLEYDKPPFYEKNEILFTRRYYLPKNNENIILLQNNKIQITDEFNNKDEFLGYVIEERKLHNAEL</sequence>
<protein>
    <submittedName>
        <fullName evidence="1">Uncharacterized protein</fullName>
    </submittedName>
</protein>
<dbReference type="Pfam" id="PF13443">
    <property type="entry name" value="HTH_26"/>
    <property type="match status" value="1"/>
</dbReference>
<accession>A0A4P7L9I2</accession>
<dbReference type="RefSeq" id="WP_135678919.1">
    <property type="nucleotide sequence ID" value="NZ_CP038619.1"/>
</dbReference>
<evidence type="ECO:0000313" key="1">
    <source>
        <dbReference type="EMBL" id="QBY46478.1"/>
    </source>
</evidence>
<dbReference type="AlphaFoldDB" id="A0A4P7L9I2"/>
<dbReference type="Proteomes" id="UP000295134">
    <property type="component" value="Plasmid pArsFIN7"/>
</dbReference>
<gene>
    <name evidence="1" type="ORF">ArsFIN_50890</name>
</gene>
<dbReference type="Gene3D" id="1.10.260.40">
    <property type="entry name" value="lambda repressor-like DNA-binding domains"/>
    <property type="match status" value="1"/>
</dbReference>
<dbReference type="CDD" id="cd00093">
    <property type="entry name" value="HTH_XRE"/>
    <property type="match status" value="1"/>
</dbReference>
<dbReference type="GO" id="GO:0003677">
    <property type="term" value="F:DNA binding"/>
    <property type="evidence" value="ECO:0007669"/>
    <property type="project" value="InterPro"/>
</dbReference>
<evidence type="ECO:0000313" key="2">
    <source>
        <dbReference type="Proteomes" id="UP000295134"/>
    </source>
</evidence>
<reference evidence="1 2" key="1">
    <citation type="submission" date="2019-03" db="EMBL/GenBank/DDBJ databases">
        <title>Long-read sequencing reveals hyperdense prophage content in a complex bacterial symbiont genome.</title>
        <authorList>
            <person name="Frost C.L."/>
            <person name="Siozios S."/>
            <person name="Nadal-Jimenez P."/>
            <person name="Brockhurst M.A."/>
            <person name="King K.C."/>
            <person name="Darby A.C."/>
            <person name="Hurst G.D.D."/>
        </authorList>
    </citation>
    <scope>NUCLEOTIDE SEQUENCE [LARGE SCALE GENOMIC DNA]</scope>
    <source>
        <strain evidence="1 2">FIN</strain>
        <plasmid evidence="2">parsfin7</plasmid>
    </source>
</reference>
<dbReference type="SUPFAM" id="SSF47413">
    <property type="entry name" value="lambda repressor-like DNA-binding domains"/>
    <property type="match status" value="1"/>
</dbReference>
<name>A0A4P7L9I2_9GAMM</name>
<proteinExistence type="predicted"/>
<dbReference type="InterPro" id="IPR001387">
    <property type="entry name" value="Cro/C1-type_HTH"/>
</dbReference>
<dbReference type="PROSITE" id="PS50943">
    <property type="entry name" value="HTH_CROC1"/>
    <property type="match status" value="1"/>
</dbReference>
<dbReference type="GeneID" id="39751195"/>
<organism evidence="1 2">
    <name type="scientific">Arsenophonus nasoniae</name>
    <name type="common">son-killer infecting Nasonia vitripennis</name>
    <dbReference type="NCBI Taxonomy" id="638"/>
    <lineage>
        <taxon>Bacteria</taxon>
        <taxon>Pseudomonadati</taxon>
        <taxon>Pseudomonadota</taxon>
        <taxon>Gammaproteobacteria</taxon>
        <taxon>Enterobacterales</taxon>
        <taxon>Morganellaceae</taxon>
        <taxon>Arsenophonus</taxon>
    </lineage>
</organism>